<keyword evidence="2" id="KW-1185">Reference proteome</keyword>
<dbReference type="InParanoid" id="A0A3N7GDA9"/>
<dbReference type="EMBL" id="CM009299">
    <property type="protein sequence ID" value="RQO96251.1"/>
    <property type="molecule type" value="Genomic_DNA"/>
</dbReference>
<sequence length="29" mass="3457">MFLDFKNLIISLLLLENTSKTQYKPRQTT</sequence>
<reference evidence="1 2" key="1">
    <citation type="journal article" date="2006" name="Science">
        <title>The genome of black cottonwood, Populus trichocarpa (Torr. &amp; Gray).</title>
        <authorList>
            <person name="Tuskan G.A."/>
            <person name="Difazio S."/>
            <person name="Jansson S."/>
            <person name="Bohlmann J."/>
            <person name="Grigoriev I."/>
            <person name="Hellsten U."/>
            <person name="Putnam N."/>
            <person name="Ralph S."/>
            <person name="Rombauts S."/>
            <person name="Salamov A."/>
            <person name="Schein J."/>
            <person name="Sterck L."/>
            <person name="Aerts A."/>
            <person name="Bhalerao R.R."/>
            <person name="Bhalerao R.P."/>
            <person name="Blaudez D."/>
            <person name="Boerjan W."/>
            <person name="Brun A."/>
            <person name="Brunner A."/>
            <person name="Busov V."/>
            <person name="Campbell M."/>
            <person name="Carlson J."/>
            <person name="Chalot M."/>
            <person name="Chapman J."/>
            <person name="Chen G.L."/>
            <person name="Cooper D."/>
            <person name="Coutinho P.M."/>
            <person name="Couturier J."/>
            <person name="Covert S."/>
            <person name="Cronk Q."/>
            <person name="Cunningham R."/>
            <person name="Davis J."/>
            <person name="Degroeve S."/>
            <person name="Dejardin A."/>
            <person name="Depamphilis C."/>
            <person name="Detter J."/>
            <person name="Dirks B."/>
            <person name="Dubchak I."/>
            <person name="Duplessis S."/>
            <person name="Ehlting J."/>
            <person name="Ellis B."/>
            <person name="Gendler K."/>
            <person name="Goodstein D."/>
            <person name="Gribskov M."/>
            <person name="Grimwood J."/>
            <person name="Groover A."/>
            <person name="Gunter L."/>
            <person name="Hamberger B."/>
            <person name="Heinze B."/>
            <person name="Helariutta Y."/>
            <person name="Henrissat B."/>
            <person name="Holligan D."/>
            <person name="Holt R."/>
            <person name="Huang W."/>
            <person name="Islam-Faridi N."/>
            <person name="Jones S."/>
            <person name="Jones-Rhoades M."/>
            <person name="Jorgensen R."/>
            <person name="Joshi C."/>
            <person name="Kangasjarvi J."/>
            <person name="Karlsson J."/>
            <person name="Kelleher C."/>
            <person name="Kirkpatrick R."/>
            <person name="Kirst M."/>
            <person name="Kohler A."/>
            <person name="Kalluri U."/>
            <person name="Larimer F."/>
            <person name="Leebens-Mack J."/>
            <person name="Leple J.C."/>
            <person name="Locascio P."/>
            <person name="Lou Y."/>
            <person name="Lucas S."/>
            <person name="Martin F."/>
            <person name="Montanini B."/>
            <person name="Napoli C."/>
            <person name="Nelson D.R."/>
            <person name="Nelson C."/>
            <person name="Nieminen K."/>
            <person name="Nilsson O."/>
            <person name="Pereda V."/>
            <person name="Peter G."/>
            <person name="Philippe R."/>
            <person name="Pilate G."/>
            <person name="Poliakov A."/>
            <person name="Razumovskaya J."/>
            <person name="Richardson P."/>
            <person name="Rinaldi C."/>
            <person name="Ritland K."/>
            <person name="Rouze P."/>
            <person name="Ryaboy D."/>
            <person name="Schmutz J."/>
            <person name="Schrader J."/>
            <person name="Segerman B."/>
            <person name="Shin H."/>
            <person name="Siddiqui A."/>
            <person name="Sterky F."/>
            <person name="Terry A."/>
            <person name="Tsai C.J."/>
            <person name="Uberbacher E."/>
            <person name="Unneberg P."/>
            <person name="Vahala J."/>
            <person name="Wall K."/>
            <person name="Wessler S."/>
            <person name="Yang G."/>
            <person name="Yin T."/>
            <person name="Douglas C."/>
            <person name="Marra M."/>
            <person name="Sandberg G."/>
            <person name="Van de Peer Y."/>
            <person name="Rokhsar D."/>
        </authorList>
    </citation>
    <scope>NUCLEOTIDE SEQUENCE [LARGE SCALE GENOMIC DNA]</scope>
    <source>
        <strain evidence="2">cv. Nisqually</strain>
    </source>
</reference>
<dbReference type="AlphaFoldDB" id="A0A3N7GDA9"/>
<protein>
    <submittedName>
        <fullName evidence="1">Uncharacterized protein</fullName>
    </submittedName>
</protein>
<organism evidence="1 2">
    <name type="scientific">Populus trichocarpa</name>
    <name type="common">Western balsam poplar</name>
    <name type="synonym">Populus balsamifera subsp. trichocarpa</name>
    <dbReference type="NCBI Taxonomy" id="3694"/>
    <lineage>
        <taxon>Eukaryota</taxon>
        <taxon>Viridiplantae</taxon>
        <taxon>Streptophyta</taxon>
        <taxon>Embryophyta</taxon>
        <taxon>Tracheophyta</taxon>
        <taxon>Spermatophyta</taxon>
        <taxon>Magnoliopsida</taxon>
        <taxon>eudicotyledons</taxon>
        <taxon>Gunneridae</taxon>
        <taxon>Pentapetalae</taxon>
        <taxon>rosids</taxon>
        <taxon>fabids</taxon>
        <taxon>Malpighiales</taxon>
        <taxon>Salicaceae</taxon>
        <taxon>Saliceae</taxon>
        <taxon>Populus</taxon>
    </lineage>
</organism>
<dbReference type="Proteomes" id="UP000006729">
    <property type="component" value="Chromosome 10"/>
</dbReference>
<name>A0A3N7GDA9_POPTR</name>
<accession>A0A3N7GDA9</accession>
<proteinExistence type="predicted"/>
<evidence type="ECO:0000313" key="2">
    <source>
        <dbReference type="Proteomes" id="UP000006729"/>
    </source>
</evidence>
<gene>
    <name evidence="1" type="ORF">POPTR_010G048550</name>
</gene>
<evidence type="ECO:0000313" key="1">
    <source>
        <dbReference type="EMBL" id="RQO96251.1"/>
    </source>
</evidence>